<dbReference type="STRING" id="7375.A0A0L0CKF3"/>
<feature type="compositionally biased region" description="Acidic residues" evidence="1">
    <location>
        <begin position="189"/>
        <end position="202"/>
    </location>
</feature>
<accession>A0A0L0CKF3</accession>
<protein>
    <submittedName>
        <fullName evidence="2">Uncharacterized protein</fullName>
    </submittedName>
</protein>
<gene>
    <name evidence="2" type="ORF">FF38_03814</name>
</gene>
<evidence type="ECO:0000313" key="3">
    <source>
        <dbReference type="Proteomes" id="UP000037069"/>
    </source>
</evidence>
<dbReference type="OrthoDB" id="6346437at2759"/>
<comment type="caution">
    <text evidence="2">The sequence shown here is derived from an EMBL/GenBank/DDBJ whole genome shotgun (WGS) entry which is preliminary data.</text>
</comment>
<organism evidence="2 3">
    <name type="scientific">Lucilia cuprina</name>
    <name type="common">Green bottle fly</name>
    <name type="synonym">Australian sheep blowfly</name>
    <dbReference type="NCBI Taxonomy" id="7375"/>
    <lineage>
        <taxon>Eukaryota</taxon>
        <taxon>Metazoa</taxon>
        <taxon>Ecdysozoa</taxon>
        <taxon>Arthropoda</taxon>
        <taxon>Hexapoda</taxon>
        <taxon>Insecta</taxon>
        <taxon>Pterygota</taxon>
        <taxon>Neoptera</taxon>
        <taxon>Endopterygota</taxon>
        <taxon>Diptera</taxon>
        <taxon>Brachycera</taxon>
        <taxon>Muscomorpha</taxon>
        <taxon>Oestroidea</taxon>
        <taxon>Calliphoridae</taxon>
        <taxon>Luciliinae</taxon>
        <taxon>Lucilia</taxon>
    </lineage>
</organism>
<sequence length="286" mass="32380">MKMSGRKTSAAYELYGFIPKVENGKHAAICTSCNRVLQNTAAIRLQKHRNSCLAARANGGDPVHFPNLEIKKRITPKTDTVVQQNENINANVKTEQSNMEFEDATLNDNANDNATYDDVVEATNTAKRLCKTSIRNDTLRKTIESSNNQVQNENPLQSPITTTQTSHRPEPFETYHATTTNTSGLGMAAEDDDDNNDDDDDDNIEEVNDEDLINIEQELDVIQNLMPRSKESKQLQDELSKAETEYYRSKAAYFKKLSENCNIKRTLMLLESRKLQLEIERLTNES</sequence>
<reference evidence="2 3" key="1">
    <citation type="journal article" date="2015" name="Nat. Commun.">
        <title>Lucilia cuprina genome unlocks parasitic fly biology to underpin future interventions.</title>
        <authorList>
            <person name="Anstead C.A."/>
            <person name="Korhonen P.K."/>
            <person name="Young N.D."/>
            <person name="Hall R.S."/>
            <person name="Jex A.R."/>
            <person name="Murali S.C."/>
            <person name="Hughes D.S."/>
            <person name="Lee S.F."/>
            <person name="Perry T."/>
            <person name="Stroehlein A.J."/>
            <person name="Ansell B.R."/>
            <person name="Breugelmans B."/>
            <person name="Hofmann A."/>
            <person name="Qu J."/>
            <person name="Dugan S."/>
            <person name="Lee S.L."/>
            <person name="Chao H."/>
            <person name="Dinh H."/>
            <person name="Han Y."/>
            <person name="Doddapaneni H.V."/>
            <person name="Worley K.C."/>
            <person name="Muzny D.M."/>
            <person name="Ioannidis P."/>
            <person name="Waterhouse R.M."/>
            <person name="Zdobnov E.M."/>
            <person name="James P.J."/>
            <person name="Bagnall N.H."/>
            <person name="Kotze A.C."/>
            <person name="Gibbs R.A."/>
            <person name="Richards S."/>
            <person name="Batterham P."/>
            <person name="Gasser R.B."/>
        </authorList>
    </citation>
    <scope>NUCLEOTIDE SEQUENCE [LARGE SCALE GENOMIC DNA]</scope>
    <source>
        <strain evidence="2 3">LS</strain>
        <tissue evidence="2">Full body</tissue>
    </source>
</reference>
<dbReference type="OMA" id="HGFTANF"/>
<dbReference type="AlphaFoldDB" id="A0A0L0CKF3"/>
<keyword evidence="3" id="KW-1185">Reference proteome</keyword>
<evidence type="ECO:0000256" key="1">
    <source>
        <dbReference type="SAM" id="MobiDB-lite"/>
    </source>
</evidence>
<feature type="compositionally biased region" description="Polar residues" evidence="1">
    <location>
        <begin position="144"/>
        <end position="166"/>
    </location>
</feature>
<dbReference type="Proteomes" id="UP000037069">
    <property type="component" value="Unassembled WGS sequence"/>
</dbReference>
<feature type="region of interest" description="Disordered" evidence="1">
    <location>
        <begin position="143"/>
        <end position="202"/>
    </location>
</feature>
<proteinExistence type="predicted"/>
<name>A0A0L0CKF3_LUCCU</name>
<dbReference type="EMBL" id="JRES01000280">
    <property type="protein sequence ID" value="KNC32745.1"/>
    <property type="molecule type" value="Genomic_DNA"/>
</dbReference>
<evidence type="ECO:0000313" key="2">
    <source>
        <dbReference type="EMBL" id="KNC32745.1"/>
    </source>
</evidence>